<name>A0A2K2FHU8_9CLOT</name>
<dbReference type="Pfam" id="PF12833">
    <property type="entry name" value="HTH_18"/>
    <property type="match status" value="1"/>
</dbReference>
<proteinExistence type="predicted"/>
<dbReference type="EMBL" id="NIOJ01000028">
    <property type="protein sequence ID" value="PNT98364.1"/>
    <property type="molecule type" value="Genomic_DNA"/>
</dbReference>
<dbReference type="SMART" id="SM00342">
    <property type="entry name" value="HTH_ARAC"/>
    <property type="match status" value="1"/>
</dbReference>
<feature type="domain" description="HTH araC/xylS-type" evidence="4">
    <location>
        <begin position="182"/>
        <end position="280"/>
    </location>
</feature>
<dbReference type="PANTHER" id="PTHR43280:SF34">
    <property type="entry name" value="ARAC-FAMILY TRANSCRIPTIONAL REGULATOR"/>
    <property type="match status" value="1"/>
</dbReference>
<dbReference type="InterPro" id="IPR009057">
    <property type="entry name" value="Homeodomain-like_sf"/>
</dbReference>
<keyword evidence="1" id="KW-0805">Transcription regulation</keyword>
<keyword evidence="2" id="KW-0238">DNA-binding</keyword>
<dbReference type="RefSeq" id="WP_103081828.1">
    <property type="nucleotide sequence ID" value="NZ_CP021850.1"/>
</dbReference>
<dbReference type="Proteomes" id="UP000236151">
    <property type="component" value="Unassembled WGS sequence"/>
</dbReference>
<dbReference type="InterPro" id="IPR018062">
    <property type="entry name" value="HTH_AraC-typ_CS"/>
</dbReference>
<dbReference type="GO" id="GO:0043565">
    <property type="term" value="F:sequence-specific DNA binding"/>
    <property type="evidence" value="ECO:0007669"/>
    <property type="project" value="InterPro"/>
</dbReference>
<evidence type="ECO:0000256" key="1">
    <source>
        <dbReference type="ARBA" id="ARBA00023015"/>
    </source>
</evidence>
<dbReference type="Pfam" id="PF02311">
    <property type="entry name" value="AraC_binding"/>
    <property type="match status" value="1"/>
</dbReference>
<dbReference type="InterPro" id="IPR020449">
    <property type="entry name" value="Tscrpt_reg_AraC-type_HTH"/>
</dbReference>
<dbReference type="OrthoDB" id="9801721at2"/>
<dbReference type="SUPFAM" id="SSF51215">
    <property type="entry name" value="Regulatory protein AraC"/>
    <property type="match status" value="1"/>
</dbReference>
<protein>
    <submittedName>
        <fullName evidence="5">AraC family transcriptional regulator</fullName>
    </submittedName>
</protein>
<gene>
    <name evidence="5" type="ORF">CDQ84_11175</name>
</gene>
<reference evidence="5 6" key="1">
    <citation type="submission" date="2017-06" db="EMBL/GenBank/DDBJ databases">
        <title>Investigating the central metabolism of Clostridium thermosuccinogenes.</title>
        <authorList>
            <person name="Koendjbiharie J.G."/>
            <person name="van Kranenburg R."/>
        </authorList>
    </citation>
    <scope>NUCLEOTIDE SEQUENCE [LARGE SCALE GENOMIC DNA]</scope>
    <source>
        <strain evidence="5 6">DSM 5806</strain>
    </source>
</reference>
<dbReference type="PRINTS" id="PR00032">
    <property type="entry name" value="HTHARAC"/>
</dbReference>
<dbReference type="InterPro" id="IPR003313">
    <property type="entry name" value="AraC-bd"/>
</dbReference>
<dbReference type="AlphaFoldDB" id="A0A2K2FHU8"/>
<evidence type="ECO:0000256" key="2">
    <source>
        <dbReference type="ARBA" id="ARBA00023125"/>
    </source>
</evidence>
<comment type="caution">
    <text evidence="5">The sequence shown here is derived from an EMBL/GenBank/DDBJ whole genome shotgun (WGS) entry which is preliminary data.</text>
</comment>
<evidence type="ECO:0000259" key="4">
    <source>
        <dbReference type="PROSITE" id="PS01124"/>
    </source>
</evidence>
<evidence type="ECO:0000256" key="3">
    <source>
        <dbReference type="ARBA" id="ARBA00023163"/>
    </source>
</evidence>
<dbReference type="KEGG" id="cthd:CDO33_20280"/>
<sequence length="282" mass="32426">MYTIESGVLEGSCAFFNSPSNVAKSLFFYISSLGHFYCDHNYRVKRDKFDSYLLMYVVAGEGLITINNRAQTIKANDIILINCYKPHIYETSSSMETLWMHFDGNVSNDYFNLINERSGNVINSRNSTLVQDYLLSMIDDFRKNRMINEAILSCTIQRMLAELLILSAENTLGNSTNSNYIDESIAFIRNNYKNKISLEDISANVCMSPYHFSRIFKRETGYSPYEYVSILRLNHAKTLLKTTDLSIKEIAFECGFNSETNFIIAFKNHTSLTPGEFRKIPF</sequence>
<keyword evidence="6" id="KW-1185">Reference proteome</keyword>
<accession>A0A2K2FHU8</accession>
<dbReference type="InterPro" id="IPR018060">
    <property type="entry name" value="HTH_AraC"/>
</dbReference>
<organism evidence="5 6">
    <name type="scientific">Clostridium thermosuccinogenes</name>
    <dbReference type="NCBI Taxonomy" id="84032"/>
    <lineage>
        <taxon>Bacteria</taxon>
        <taxon>Bacillati</taxon>
        <taxon>Bacillota</taxon>
        <taxon>Clostridia</taxon>
        <taxon>Eubacteriales</taxon>
        <taxon>Clostridiaceae</taxon>
        <taxon>Clostridium</taxon>
    </lineage>
</organism>
<keyword evidence="3" id="KW-0804">Transcription</keyword>
<dbReference type="Gene3D" id="1.10.10.60">
    <property type="entry name" value="Homeodomain-like"/>
    <property type="match status" value="2"/>
</dbReference>
<dbReference type="SUPFAM" id="SSF46689">
    <property type="entry name" value="Homeodomain-like"/>
    <property type="match status" value="2"/>
</dbReference>
<evidence type="ECO:0000313" key="6">
    <source>
        <dbReference type="Proteomes" id="UP000236151"/>
    </source>
</evidence>
<dbReference type="PROSITE" id="PS00041">
    <property type="entry name" value="HTH_ARAC_FAMILY_1"/>
    <property type="match status" value="1"/>
</dbReference>
<dbReference type="GO" id="GO:0003700">
    <property type="term" value="F:DNA-binding transcription factor activity"/>
    <property type="evidence" value="ECO:0007669"/>
    <property type="project" value="InterPro"/>
</dbReference>
<dbReference type="InterPro" id="IPR037923">
    <property type="entry name" value="HTH-like"/>
</dbReference>
<dbReference type="PANTHER" id="PTHR43280">
    <property type="entry name" value="ARAC-FAMILY TRANSCRIPTIONAL REGULATOR"/>
    <property type="match status" value="1"/>
</dbReference>
<evidence type="ECO:0000313" key="5">
    <source>
        <dbReference type="EMBL" id="PNT98364.1"/>
    </source>
</evidence>
<dbReference type="Gene3D" id="2.60.120.280">
    <property type="entry name" value="Regulatory protein AraC"/>
    <property type="match status" value="1"/>
</dbReference>
<dbReference type="PROSITE" id="PS01124">
    <property type="entry name" value="HTH_ARAC_FAMILY_2"/>
    <property type="match status" value="1"/>
</dbReference>